<keyword evidence="3" id="KW-1185">Reference proteome</keyword>
<comment type="caution">
    <text evidence="2">The sequence shown here is derived from an EMBL/GenBank/DDBJ whole genome shotgun (WGS) entry which is preliminary data.</text>
</comment>
<protein>
    <submittedName>
        <fullName evidence="2">Uncharacterized protein</fullName>
    </submittedName>
</protein>
<proteinExistence type="predicted"/>
<name>A0AAE3U5H4_9HYPH</name>
<dbReference type="EMBL" id="JALDYZ010000011">
    <property type="protein sequence ID" value="MDI7924059.1"/>
    <property type="molecule type" value="Genomic_DNA"/>
</dbReference>
<dbReference type="RefSeq" id="WP_311787311.1">
    <property type="nucleotide sequence ID" value="NZ_JALDYY010000008.1"/>
</dbReference>
<evidence type="ECO:0000256" key="1">
    <source>
        <dbReference type="SAM" id="Phobius"/>
    </source>
</evidence>
<feature type="transmembrane region" description="Helical" evidence="1">
    <location>
        <begin position="50"/>
        <end position="75"/>
    </location>
</feature>
<evidence type="ECO:0000313" key="3">
    <source>
        <dbReference type="Proteomes" id="UP001161580"/>
    </source>
</evidence>
<organism evidence="2 3">
    <name type="scientific">Ferirhizobium litorale</name>
    <dbReference type="NCBI Taxonomy" id="2927786"/>
    <lineage>
        <taxon>Bacteria</taxon>
        <taxon>Pseudomonadati</taxon>
        <taxon>Pseudomonadota</taxon>
        <taxon>Alphaproteobacteria</taxon>
        <taxon>Hyphomicrobiales</taxon>
        <taxon>Rhizobiaceae</taxon>
        <taxon>Ferirhizobium</taxon>
    </lineage>
</organism>
<accession>A0AAE3U5H4</accession>
<keyword evidence="1" id="KW-0812">Transmembrane</keyword>
<dbReference type="Proteomes" id="UP001161580">
    <property type="component" value="Unassembled WGS sequence"/>
</dbReference>
<keyword evidence="1" id="KW-0472">Membrane</keyword>
<keyword evidence="1" id="KW-1133">Transmembrane helix</keyword>
<sequence length="97" mass="10562">MDWALAVSFVIGAICAVRMPVLIFTLIVVAVMFVYAGASYSSGTSVVHAIAWGVALAAVLQAGYVFTHVLLYFFYTRRSADAHKRAPQDIRSKYSAD</sequence>
<dbReference type="AlphaFoldDB" id="A0AAE3U5H4"/>
<reference evidence="2" key="1">
    <citation type="submission" date="2022-03" db="EMBL/GenBank/DDBJ databases">
        <title>Fererhizobium litorale gen. nov., sp. nov., isolated from sandy sediments of the Sea of Japan seashore.</title>
        <authorList>
            <person name="Romanenko L."/>
            <person name="Kurilenko V."/>
            <person name="Otstavnykh N."/>
            <person name="Svetashev V."/>
            <person name="Tekutyeva L."/>
            <person name="Isaeva M."/>
            <person name="Mikhailov V."/>
        </authorList>
    </citation>
    <scope>NUCLEOTIDE SEQUENCE</scope>
    <source>
        <strain evidence="2">KMM 9576</strain>
    </source>
</reference>
<evidence type="ECO:0000313" key="2">
    <source>
        <dbReference type="EMBL" id="MDI7924059.1"/>
    </source>
</evidence>
<gene>
    <name evidence="2" type="ORF">MRS75_18495</name>
</gene>
<feature type="transmembrane region" description="Helical" evidence="1">
    <location>
        <begin position="7"/>
        <end position="38"/>
    </location>
</feature>